<dbReference type="STRING" id="1848.SAMN05443637_12210"/>
<sequence>MRIAVIGAAGFVGRAVVAAAHDRGWRVHALTRREWDIGAGPLTDPPDVAAVVHCAAAVTDHGDPAPIWRVNLLGTRNVMASFPGARLVHVSTASVYDPFTPTVQVSEDAAPVRRYLTAYAASKAAAERLLARRPNTVVLRPHAVYGPRDRTLLPRVLSAVRGRTLLLPGGGRSRHTLTAVGTLAEAALLGCTGPEGVYNVGDAEPVVLADALMELFAERGLDVRIRSVPTPIVWAAAAVAELVAGPERELRLSRYAVSHLGYERTLDLTAARTRLGLDPAPTSMRGAADW</sequence>
<protein>
    <submittedName>
        <fullName evidence="2">Nucleoside-diphosphate-sugar epimerase</fullName>
    </submittedName>
</protein>
<evidence type="ECO:0000259" key="1">
    <source>
        <dbReference type="Pfam" id="PF01370"/>
    </source>
</evidence>
<dbReference type="CDD" id="cd08946">
    <property type="entry name" value="SDR_e"/>
    <property type="match status" value="1"/>
</dbReference>
<reference evidence="2 3" key="1">
    <citation type="submission" date="2016-11" db="EMBL/GenBank/DDBJ databases">
        <authorList>
            <person name="Jaros S."/>
            <person name="Januszkiewicz K."/>
            <person name="Wedrychowicz H."/>
        </authorList>
    </citation>
    <scope>NUCLEOTIDE SEQUENCE [LARGE SCALE GENOMIC DNA]</scope>
    <source>
        <strain evidence="2 3">DSM 43832</strain>
    </source>
</reference>
<name>A0A1M6Z0I3_PSETH</name>
<dbReference type="PANTHER" id="PTHR43245">
    <property type="entry name" value="BIFUNCTIONAL POLYMYXIN RESISTANCE PROTEIN ARNA"/>
    <property type="match status" value="1"/>
</dbReference>
<feature type="domain" description="NAD-dependent epimerase/dehydratase" evidence="1">
    <location>
        <begin position="3"/>
        <end position="201"/>
    </location>
</feature>
<dbReference type="InterPro" id="IPR036291">
    <property type="entry name" value="NAD(P)-bd_dom_sf"/>
</dbReference>
<organism evidence="2 3">
    <name type="scientific">Pseudonocardia thermophila</name>
    <dbReference type="NCBI Taxonomy" id="1848"/>
    <lineage>
        <taxon>Bacteria</taxon>
        <taxon>Bacillati</taxon>
        <taxon>Actinomycetota</taxon>
        <taxon>Actinomycetes</taxon>
        <taxon>Pseudonocardiales</taxon>
        <taxon>Pseudonocardiaceae</taxon>
        <taxon>Pseudonocardia</taxon>
    </lineage>
</organism>
<keyword evidence="3" id="KW-1185">Reference proteome</keyword>
<dbReference type="InterPro" id="IPR001509">
    <property type="entry name" value="Epimerase_deHydtase"/>
</dbReference>
<dbReference type="EMBL" id="FRAP01000022">
    <property type="protein sequence ID" value="SHL23890.1"/>
    <property type="molecule type" value="Genomic_DNA"/>
</dbReference>
<dbReference type="AlphaFoldDB" id="A0A1M6Z0I3"/>
<dbReference type="OrthoDB" id="3174087at2"/>
<dbReference type="Gene3D" id="3.40.50.720">
    <property type="entry name" value="NAD(P)-binding Rossmann-like Domain"/>
    <property type="match status" value="1"/>
</dbReference>
<evidence type="ECO:0000313" key="3">
    <source>
        <dbReference type="Proteomes" id="UP000184363"/>
    </source>
</evidence>
<dbReference type="Proteomes" id="UP000184363">
    <property type="component" value="Unassembled WGS sequence"/>
</dbReference>
<dbReference type="Pfam" id="PF01370">
    <property type="entry name" value="Epimerase"/>
    <property type="match status" value="1"/>
</dbReference>
<dbReference type="RefSeq" id="WP_073459647.1">
    <property type="nucleotide sequence ID" value="NZ_FRAP01000022.1"/>
</dbReference>
<dbReference type="InterPro" id="IPR050177">
    <property type="entry name" value="Lipid_A_modif_metabolic_enz"/>
</dbReference>
<gene>
    <name evidence="2" type="ORF">SAMN05443637_12210</name>
</gene>
<dbReference type="SUPFAM" id="SSF51735">
    <property type="entry name" value="NAD(P)-binding Rossmann-fold domains"/>
    <property type="match status" value="1"/>
</dbReference>
<evidence type="ECO:0000313" key="2">
    <source>
        <dbReference type="EMBL" id="SHL23890.1"/>
    </source>
</evidence>
<proteinExistence type="predicted"/>
<accession>A0A1M6Z0I3</accession>